<dbReference type="OrthoDB" id="3786007at2"/>
<feature type="transmembrane region" description="Helical" evidence="2">
    <location>
        <begin position="209"/>
        <end position="227"/>
    </location>
</feature>
<evidence type="ECO:0000256" key="1">
    <source>
        <dbReference type="SAM" id="MobiDB-lite"/>
    </source>
</evidence>
<feature type="transmembrane region" description="Helical" evidence="2">
    <location>
        <begin position="233"/>
        <end position="254"/>
    </location>
</feature>
<evidence type="ECO:0000256" key="2">
    <source>
        <dbReference type="SAM" id="Phobius"/>
    </source>
</evidence>
<feature type="transmembrane region" description="Helical" evidence="2">
    <location>
        <begin position="310"/>
        <end position="329"/>
    </location>
</feature>
<keyword evidence="4" id="KW-1185">Reference proteome</keyword>
<gene>
    <name evidence="3" type="ORF">ETU37_22750</name>
</gene>
<feature type="region of interest" description="Disordered" evidence="1">
    <location>
        <begin position="372"/>
        <end position="391"/>
    </location>
</feature>
<dbReference type="Proteomes" id="UP000291189">
    <property type="component" value="Unassembled WGS sequence"/>
</dbReference>
<organism evidence="3 4">
    <name type="scientific">Nocardioides iriomotensis</name>
    <dbReference type="NCBI Taxonomy" id="715784"/>
    <lineage>
        <taxon>Bacteria</taxon>
        <taxon>Bacillati</taxon>
        <taxon>Actinomycetota</taxon>
        <taxon>Actinomycetes</taxon>
        <taxon>Propionibacteriales</taxon>
        <taxon>Nocardioidaceae</taxon>
        <taxon>Nocardioides</taxon>
    </lineage>
</organism>
<sequence length="391" mass="40602">MTTTPLAAPVGATPAPADPGPPPARAVERERTLTVPSDIPLVPGPTTTSPEIPDLTQKRTVWRAVSQGTFATTWLLATLAALAALLAGWFDMGIPTWLAPWLPLGGAVAVTTLYAFALGVRTGGRPLLTAVLALLLSAGAAVSGVPVLLAGATVVTATMGAVLGVIVTVPAARFAGVVRECLVATFVASVAAFAANAYDAKVSVERTEYLVLTLSLLATVALVYRLGAGFPGLGTRGAVVVVGGLLLLALSLAYTEALTRWGSPELIRSMEQAYRDARMTLGGVPRPLEALLGIPALAWGVSTRARRRQGWWPCAFGATALAGIATSLIDHRRTLLEAGITVGYGVVIGLVLGYLVIRIDAFLSGTRGARARREEEATAHRPEPRRTAALL</sequence>
<feature type="transmembrane region" description="Helical" evidence="2">
    <location>
        <begin position="101"/>
        <end position="120"/>
    </location>
</feature>
<feature type="compositionally biased region" description="Low complexity" evidence="1">
    <location>
        <begin position="1"/>
        <end position="15"/>
    </location>
</feature>
<dbReference type="EMBL" id="SDPU01000038">
    <property type="protein sequence ID" value="RYU08771.1"/>
    <property type="molecule type" value="Genomic_DNA"/>
</dbReference>
<name>A0A4Q5IV16_9ACTN</name>
<keyword evidence="2" id="KW-0812">Transmembrane</keyword>
<feature type="transmembrane region" description="Helical" evidence="2">
    <location>
        <begin position="68"/>
        <end position="89"/>
    </location>
</feature>
<accession>A0A4Q5IV16</accession>
<comment type="caution">
    <text evidence="3">The sequence shown here is derived from an EMBL/GenBank/DDBJ whole genome shotgun (WGS) entry which is preliminary data.</text>
</comment>
<evidence type="ECO:0000313" key="4">
    <source>
        <dbReference type="Proteomes" id="UP000291189"/>
    </source>
</evidence>
<reference evidence="3 4" key="1">
    <citation type="submission" date="2019-01" db="EMBL/GenBank/DDBJ databases">
        <title>Nocardioides guangzhouensis sp. nov., an actinobacterium isolated from soil.</title>
        <authorList>
            <person name="Fu Y."/>
            <person name="Cai Y."/>
            <person name="Lin Z."/>
            <person name="Chen P."/>
        </authorList>
    </citation>
    <scope>NUCLEOTIDE SEQUENCE [LARGE SCALE GENOMIC DNA]</scope>
    <source>
        <strain evidence="3 4">NBRC 105384</strain>
    </source>
</reference>
<evidence type="ECO:0000313" key="3">
    <source>
        <dbReference type="EMBL" id="RYU08771.1"/>
    </source>
</evidence>
<proteinExistence type="predicted"/>
<dbReference type="RefSeq" id="WP_129989754.1">
    <property type="nucleotide sequence ID" value="NZ_SDPU01000038.1"/>
</dbReference>
<keyword evidence="2" id="KW-1133">Transmembrane helix</keyword>
<feature type="transmembrane region" description="Helical" evidence="2">
    <location>
        <begin position="127"/>
        <end position="157"/>
    </location>
</feature>
<keyword evidence="2" id="KW-0472">Membrane</keyword>
<protein>
    <submittedName>
        <fullName evidence="3">Uncharacterized protein</fullName>
    </submittedName>
</protein>
<feature type="region of interest" description="Disordered" evidence="1">
    <location>
        <begin position="1"/>
        <end position="27"/>
    </location>
</feature>
<dbReference type="AlphaFoldDB" id="A0A4Q5IV16"/>
<feature type="transmembrane region" description="Helical" evidence="2">
    <location>
        <begin position="335"/>
        <end position="357"/>
    </location>
</feature>